<protein>
    <submittedName>
        <fullName evidence="1">Uncharacterized protein</fullName>
    </submittedName>
</protein>
<dbReference type="EMBL" id="JAEFBJ010000012">
    <property type="protein sequence ID" value="KAG7548626.1"/>
    <property type="molecule type" value="Genomic_DNA"/>
</dbReference>
<dbReference type="AlphaFoldDB" id="A0A8T1YR52"/>
<accession>A0A8T1YR52</accession>
<evidence type="ECO:0000313" key="2">
    <source>
        <dbReference type="Proteomes" id="UP000694251"/>
    </source>
</evidence>
<keyword evidence="2" id="KW-1185">Reference proteome</keyword>
<evidence type="ECO:0000313" key="1">
    <source>
        <dbReference type="EMBL" id="KAG7548626.1"/>
    </source>
</evidence>
<name>A0A8T1YR52_ARASU</name>
<reference evidence="1 2" key="1">
    <citation type="submission" date="2020-12" db="EMBL/GenBank/DDBJ databases">
        <title>Concerted genomic and epigenomic changes stabilize Arabidopsis allopolyploids.</title>
        <authorList>
            <person name="Chen Z."/>
        </authorList>
    </citation>
    <scope>NUCLEOTIDE SEQUENCE [LARGE SCALE GENOMIC DNA]</scope>
    <source>
        <strain evidence="1">As9502</strain>
        <tissue evidence="1">Leaf</tissue>
    </source>
</reference>
<dbReference type="Proteomes" id="UP000694251">
    <property type="component" value="Chromosome 12"/>
</dbReference>
<sequence length="108" mass="12509">MAHKNLRRSQGHHSLKLKGNVAGNVPYVESCVVTLVVTSSLPICFLISKFFPNSNIRFDSLFLHFKSRNTLSLQFHRRSFIHLSEKVFFPEVSFRIRFPNRGDVAEME</sequence>
<gene>
    <name evidence="1" type="ORF">ISN44_As12g037980</name>
</gene>
<proteinExistence type="predicted"/>
<organism evidence="1 2">
    <name type="scientific">Arabidopsis suecica</name>
    <name type="common">Swedish thale-cress</name>
    <name type="synonym">Cardaminopsis suecica</name>
    <dbReference type="NCBI Taxonomy" id="45249"/>
    <lineage>
        <taxon>Eukaryota</taxon>
        <taxon>Viridiplantae</taxon>
        <taxon>Streptophyta</taxon>
        <taxon>Embryophyta</taxon>
        <taxon>Tracheophyta</taxon>
        <taxon>Spermatophyta</taxon>
        <taxon>Magnoliopsida</taxon>
        <taxon>eudicotyledons</taxon>
        <taxon>Gunneridae</taxon>
        <taxon>Pentapetalae</taxon>
        <taxon>rosids</taxon>
        <taxon>malvids</taxon>
        <taxon>Brassicales</taxon>
        <taxon>Brassicaceae</taxon>
        <taxon>Camelineae</taxon>
        <taxon>Arabidopsis</taxon>
    </lineage>
</organism>
<comment type="caution">
    <text evidence="1">The sequence shown here is derived from an EMBL/GenBank/DDBJ whole genome shotgun (WGS) entry which is preliminary data.</text>
</comment>